<dbReference type="InterPro" id="IPR052032">
    <property type="entry name" value="ATP-dep_AA_Ligase"/>
</dbReference>
<keyword evidence="3 4" id="KW-0067">ATP-binding</keyword>
<comment type="caution">
    <text evidence="6">The sequence shown here is derived from an EMBL/GenBank/DDBJ whole genome shotgun (WGS) entry which is preliminary data.</text>
</comment>
<dbReference type="Gene3D" id="3.30.470.20">
    <property type="entry name" value="ATP-grasp fold, B domain"/>
    <property type="match status" value="1"/>
</dbReference>
<dbReference type="GO" id="GO:0016874">
    <property type="term" value="F:ligase activity"/>
    <property type="evidence" value="ECO:0007669"/>
    <property type="project" value="UniProtKB-KW"/>
</dbReference>
<gene>
    <name evidence="6" type="ORF">C8Z91_23805</name>
</gene>
<evidence type="ECO:0000256" key="2">
    <source>
        <dbReference type="ARBA" id="ARBA00022741"/>
    </source>
</evidence>
<sequence>MMMMYKVLKGTDIENTPHVLFIGGWTKPIQDALDRGYTVSYIGSYTKHIYFDGTILEKCFYKKEIDTTNIPVCVYYAEELYKEKPFDVVVSFNEAALDTACIIAKIFNVKGSSYNANMITRNKDMMREILAGKDFSIDSIVCNNIKDIDEFLNKKDRIIIKPPIGAGGKGVSKLDRGDDVEVFIKDNGIQLPILVEEYVEGDVVYTVEAVSYNKKHSILAISAEIFKEDTFIINYTMMPAPIDESQKKLIIEKVMLFLDDIQLEDGITHTEVKIDKQNKPIIIESQVRIGGGNIWKMVELTTGISQFGYYYDALATKTIDEFRCVPSKCQAMSLSLIPKPGCLKEIKYKGLANISEVILIDLLVKEGDTIPTIVDGTGRKGYILFTANDIKHMYEVADKICDNITFVYQDLSEWKPSLKKFRAELIKESRRKVQKKFPAEKKS</sequence>
<dbReference type="PANTHER" id="PTHR43585">
    <property type="entry name" value="FUMIPYRROLE BIOSYNTHESIS PROTEIN C"/>
    <property type="match status" value="1"/>
</dbReference>
<dbReference type="GO" id="GO:0046872">
    <property type="term" value="F:metal ion binding"/>
    <property type="evidence" value="ECO:0007669"/>
    <property type="project" value="InterPro"/>
</dbReference>
<dbReference type="PANTHER" id="PTHR43585:SF2">
    <property type="entry name" value="ATP-GRASP ENZYME FSQD"/>
    <property type="match status" value="1"/>
</dbReference>
<dbReference type="SUPFAM" id="SSF56059">
    <property type="entry name" value="Glutathione synthetase ATP-binding domain-like"/>
    <property type="match status" value="1"/>
</dbReference>
<dbReference type="PROSITE" id="PS50975">
    <property type="entry name" value="ATP_GRASP"/>
    <property type="match status" value="1"/>
</dbReference>
<dbReference type="EMBL" id="PYHP01000069">
    <property type="protein sequence ID" value="PUA36432.1"/>
    <property type="molecule type" value="Genomic_DNA"/>
</dbReference>
<accession>A0A2T6FX04</accession>
<dbReference type="GO" id="GO:0005524">
    <property type="term" value="F:ATP binding"/>
    <property type="evidence" value="ECO:0007669"/>
    <property type="project" value="UniProtKB-UniRule"/>
</dbReference>
<keyword evidence="1" id="KW-0436">Ligase</keyword>
<evidence type="ECO:0000256" key="1">
    <source>
        <dbReference type="ARBA" id="ARBA00022598"/>
    </source>
</evidence>
<evidence type="ECO:0000259" key="5">
    <source>
        <dbReference type="PROSITE" id="PS50975"/>
    </source>
</evidence>
<evidence type="ECO:0000313" key="6">
    <source>
        <dbReference type="EMBL" id="PUA36432.1"/>
    </source>
</evidence>
<dbReference type="Gene3D" id="3.30.1490.20">
    <property type="entry name" value="ATP-grasp fold, A domain"/>
    <property type="match status" value="1"/>
</dbReference>
<dbReference type="Proteomes" id="UP000244184">
    <property type="component" value="Unassembled WGS sequence"/>
</dbReference>
<proteinExistence type="predicted"/>
<reference evidence="6 7" key="1">
    <citation type="submission" date="2018-03" db="EMBL/GenBank/DDBJ databases">
        <title>Genome sequence of Paenibacillus elgii strain AC13 an antimicrobial compound producing bacteria.</title>
        <authorList>
            <person name="Kurokawa A.S."/>
            <person name="Araujo J.F."/>
            <person name="Costa R.A."/>
            <person name="Ortega D.B."/>
            <person name="Pires A.S."/>
            <person name="Pappas G.J.Jr."/>
            <person name="Franco O.L."/>
            <person name="Barreto C."/>
            <person name="Magalhaes B.S."/>
            <person name="Kruger R.H."/>
        </authorList>
    </citation>
    <scope>NUCLEOTIDE SEQUENCE [LARGE SCALE GENOMIC DNA]</scope>
    <source>
        <strain evidence="6 7">AC13</strain>
    </source>
</reference>
<dbReference type="InterPro" id="IPR003806">
    <property type="entry name" value="ATP-grasp_PylC-type"/>
</dbReference>
<feature type="domain" description="ATP-grasp" evidence="5">
    <location>
        <begin position="129"/>
        <end position="315"/>
    </location>
</feature>
<evidence type="ECO:0000256" key="4">
    <source>
        <dbReference type="PROSITE-ProRule" id="PRU00409"/>
    </source>
</evidence>
<keyword evidence="2 4" id="KW-0547">Nucleotide-binding</keyword>
<dbReference type="InterPro" id="IPR013815">
    <property type="entry name" value="ATP_grasp_subdomain_1"/>
</dbReference>
<organism evidence="6 7">
    <name type="scientific">Paenibacillus elgii</name>
    <dbReference type="NCBI Taxonomy" id="189691"/>
    <lineage>
        <taxon>Bacteria</taxon>
        <taxon>Bacillati</taxon>
        <taxon>Bacillota</taxon>
        <taxon>Bacilli</taxon>
        <taxon>Bacillales</taxon>
        <taxon>Paenibacillaceae</taxon>
        <taxon>Paenibacillus</taxon>
    </lineage>
</organism>
<evidence type="ECO:0000313" key="7">
    <source>
        <dbReference type="Proteomes" id="UP000244184"/>
    </source>
</evidence>
<name>A0A2T6FX04_9BACL</name>
<evidence type="ECO:0000256" key="3">
    <source>
        <dbReference type="ARBA" id="ARBA00022840"/>
    </source>
</evidence>
<dbReference type="AlphaFoldDB" id="A0A2T6FX04"/>
<dbReference type="Gene3D" id="3.40.50.20">
    <property type="match status" value="1"/>
</dbReference>
<protein>
    <submittedName>
        <fullName evidence="6">ATP-binding protein</fullName>
    </submittedName>
</protein>
<dbReference type="Pfam" id="PF02655">
    <property type="entry name" value="ATP-grasp_3"/>
    <property type="match status" value="1"/>
</dbReference>
<dbReference type="InterPro" id="IPR011761">
    <property type="entry name" value="ATP-grasp"/>
</dbReference>